<evidence type="ECO:0000256" key="7">
    <source>
        <dbReference type="SAM" id="Phobius"/>
    </source>
</evidence>
<proteinExistence type="inferred from homology"/>
<feature type="transmembrane region" description="Helical" evidence="7">
    <location>
        <begin position="138"/>
        <end position="158"/>
    </location>
</feature>
<comment type="subcellular location">
    <subcellularLocation>
        <location evidence="1">Cell membrane</location>
        <topology evidence="1">Multi-pass membrane protein</topology>
    </subcellularLocation>
</comment>
<evidence type="ECO:0000313" key="8">
    <source>
        <dbReference type="EMBL" id="SNS78233.1"/>
    </source>
</evidence>
<evidence type="ECO:0000313" key="9">
    <source>
        <dbReference type="Proteomes" id="UP000198393"/>
    </source>
</evidence>
<organism evidence="8 9">
    <name type="scientific">Ekhidna lutea</name>
    <dbReference type="NCBI Taxonomy" id="447679"/>
    <lineage>
        <taxon>Bacteria</taxon>
        <taxon>Pseudomonadati</taxon>
        <taxon>Bacteroidota</taxon>
        <taxon>Cytophagia</taxon>
        <taxon>Cytophagales</taxon>
        <taxon>Reichenbachiellaceae</taxon>
        <taxon>Ekhidna</taxon>
    </lineage>
</organism>
<dbReference type="Pfam" id="PF07681">
    <property type="entry name" value="DoxX"/>
    <property type="match status" value="1"/>
</dbReference>
<protein>
    <submittedName>
        <fullName evidence="8">Putative oxidoreductase</fullName>
    </submittedName>
</protein>
<sequence>MKKSLERNFTTILEGSTNMKEKIFNTTDSYAPLAIRIMLGLVVFPHGAQKLLGWFGGYGFSGTMGFFTETIGLPWIVGFIVIILESFGAIALIAGFATRLVAANYILLALGIIFSSHIQNGFFMNWFGNQAGEGYEFFLLWIGMAVGLLITGSGAYSIDKDLILKNIDN</sequence>
<dbReference type="Proteomes" id="UP000198393">
    <property type="component" value="Unassembled WGS sequence"/>
</dbReference>
<dbReference type="InterPro" id="IPR032808">
    <property type="entry name" value="DoxX"/>
</dbReference>
<evidence type="ECO:0000256" key="5">
    <source>
        <dbReference type="ARBA" id="ARBA00022989"/>
    </source>
</evidence>
<dbReference type="PANTHER" id="PTHR33452">
    <property type="entry name" value="OXIDOREDUCTASE CATD-RELATED"/>
    <property type="match status" value="1"/>
</dbReference>
<reference evidence="8 9" key="1">
    <citation type="submission" date="2017-06" db="EMBL/GenBank/DDBJ databases">
        <authorList>
            <person name="Kim H.J."/>
            <person name="Triplett B.A."/>
        </authorList>
    </citation>
    <scope>NUCLEOTIDE SEQUENCE [LARGE SCALE GENOMIC DNA]</scope>
    <source>
        <strain evidence="8 9">DSM 19307</strain>
    </source>
</reference>
<accession>A0A239HBS1</accession>
<keyword evidence="5 7" id="KW-1133">Transmembrane helix</keyword>
<evidence type="ECO:0000256" key="4">
    <source>
        <dbReference type="ARBA" id="ARBA00022692"/>
    </source>
</evidence>
<feature type="transmembrane region" description="Helical" evidence="7">
    <location>
        <begin position="30"/>
        <end position="52"/>
    </location>
</feature>
<evidence type="ECO:0000256" key="3">
    <source>
        <dbReference type="ARBA" id="ARBA00022475"/>
    </source>
</evidence>
<dbReference type="InterPro" id="IPR051907">
    <property type="entry name" value="DoxX-like_oxidoreductase"/>
</dbReference>
<dbReference type="GO" id="GO:0005886">
    <property type="term" value="C:plasma membrane"/>
    <property type="evidence" value="ECO:0007669"/>
    <property type="project" value="UniProtKB-SubCell"/>
</dbReference>
<evidence type="ECO:0000256" key="6">
    <source>
        <dbReference type="ARBA" id="ARBA00023136"/>
    </source>
</evidence>
<keyword evidence="9" id="KW-1185">Reference proteome</keyword>
<evidence type="ECO:0000256" key="1">
    <source>
        <dbReference type="ARBA" id="ARBA00004651"/>
    </source>
</evidence>
<feature type="transmembrane region" description="Helical" evidence="7">
    <location>
        <begin position="100"/>
        <end position="118"/>
    </location>
</feature>
<keyword evidence="6 7" id="KW-0472">Membrane</keyword>
<dbReference type="PANTHER" id="PTHR33452:SF1">
    <property type="entry name" value="INNER MEMBRANE PROTEIN YPHA-RELATED"/>
    <property type="match status" value="1"/>
</dbReference>
<evidence type="ECO:0000256" key="2">
    <source>
        <dbReference type="ARBA" id="ARBA00006679"/>
    </source>
</evidence>
<comment type="similarity">
    <text evidence="2">Belongs to the DoxX family.</text>
</comment>
<feature type="transmembrane region" description="Helical" evidence="7">
    <location>
        <begin position="72"/>
        <end position="93"/>
    </location>
</feature>
<keyword evidence="4 7" id="KW-0812">Transmembrane</keyword>
<dbReference type="AlphaFoldDB" id="A0A239HBS1"/>
<keyword evidence="3" id="KW-1003">Cell membrane</keyword>
<dbReference type="EMBL" id="FZPD01000002">
    <property type="protein sequence ID" value="SNS78233.1"/>
    <property type="molecule type" value="Genomic_DNA"/>
</dbReference>
<name>A0A239HBS1_EKHLU</name>
<gene>
    <name evidence="8" type="ORF">SAMN05421640_1218</name>
</gene>